<dbReference type="InterPro" id="IPR000182">
    <property type="entry name" value="GNAT_dom"/>
</dbReference>
<feature type="domain" description="N-acetyltransferase" evidence="1">
    <location>
        <begin position="148"/>
        <end position="283"/>
    </location>
</feature>
<protein>
    <submittedName>
        <fullName evidence="2">Acyl-CoA thioesterase</fullName>
    </submittedName>
</protein>
<comment type="caution">
    <text evidence="2">The sequence shown here is derived from an EMBL/GenBank/DDBJ whole genome shotgun (WGS) entry which is preliminary data.</text>
</comment>
<dbReference type="PANTHER" id="PTHR31143:SF2">
    <property type="entry name" value="FR47-LIKE DOMAIN-CONTAINING PROTEIN-RELATED"/>
    <property type="match status" value="1"/>
</dbReference>
<evidence type="ECO:0000313" key="3">
    <source>
        <dbReference type="Proteomes" id="UP000249204"/>
    </source>
</evidence>
<dbReference type="RefSeq" id="WP_111272435.1">
    <property type="nucleotide sequence ID" value="NZ_QKWW01000069.1"/>
</dbReference>
<sequence length="283" mass="32007">MITELGLSQFYQVKHLTDAYRNIEVKAVVSGMNPGRIYVDDADNIKAALVWVHGQSGYQLVGDAESKPFRSELRTYMQTHILPELMASKMTEVEIGVADDRWRNVLEHMAGPSELNYDTQHVFMLHGMDDRTGSDTRYTPSGVPVLSAEGTRVLPIDKALLQQSGLKNLSFVTDKIRHFWGKVDAFLEHGLGYVVVHEDEIVSICFSAFVEGSTHAIDIETLESHRQRNYAALAAQAYMKQCHRVGIRPYWDCMPDNTGSIRLAQSIGLSLDFDYLVYWYTIL</sequence>
<dbReference type="Proteomes" id="UP000249204">
    <property type="component" value="Unassembled WGS sequence"/>
</dbReference>
<dbReference type="EMBL" id="QKWW01000069">
    <property type="protein sequence ID" value="PZT53494.1"/>
    <property type="molecule type" value="Genomic_DNA"/>
</dbReference>
<dbReference type="SUPFAM" id="SSF55729">
    <property type="entry name" value="Acyl-CoA N-acyltransferases (Nat)"/>
    <property type="match status" value="1"/>
</dbReference>
<dbReference type="InterPro" id="IPR016181">
    <property type="entry name" value="Acyl_CoA_acyltransferase"/>
</dbReference>
<dbReference type="GO" id="GO:0016747">
    <property type="term" value="F:acyltransferase activity, transferring groups other than amino-acyl groups"/>
    <property type="evidence" value="ECO:0007669"/>
    <property type="project" value="InterPro"/>
</dbReference>
<accession>A0A2W6NBX1</accession>
<evidence type="ECO:0000313" key="2">
    <source>
        <dbReference type="EMBL" id="PZT53494.1"/>
    </source>
</evidence>
<name>A0A2W6NBX1_9BACL</name>
<dbReference type="PROSITE" id="PS51186">
    <property type="entry name" value="GNAT"/>
    <property type="match status" value="1"/>
</dbReference>
<dbReference type="AlphaFoldDB" id="A0A2W6NBX1"/>
<organism evidence="2 3">
    <name type="scientific">Paenibacillus silvae</name>
    <dbReference type="NCBI Taxonomy" id="1325358"/>
    <lineage>
        <taxon>Bacteria</taxon>
        <taxon>Bacillati</taxon>
        <taxon>Bacillota</taxon>
        <taxon>Bacilli</taxon>
        <taxon>Bacillales</taxon>
        <taxon>Paenibacillaceae</taxon>
        <taxon>Paenibacillus</taxon>
    </lineage>
</organism>
<evidence type="ECO:0000259" key="1">
    <source>
        <dbReference type="PROSITE" id="PS51186"/>
    </source>
</evidence>
<proteinExistence type="predicted"/>
<reference evidence="2 3" key="1">
    <citation type="submission" date="2018-06" db="EMBL/GenBank/DDBJ databases">
        <title>Isolation of heavy metals resistant Paenibacillus silvae NC2 from Gold-Copper mine in ZiJin, China.</title>
        <authorList>
            <person name="Xu J."/>
            <person name="Mazhar H.S."/>
            <person name="Rensing C."/>
        </authorList>
    </citation>
    <scope>NUCLEOTIDE SEQUENCE [LARGE SCALE GENOMIC DNA]</scope>
    <source>
        <strain evidence="2 3">NC2</strain>
    </source>
</reference>
<gene>
    <name evidence="2" type="ORF">DN757_22635</name>
</gene>
<dbReference type="PANTHER" id="PTHR31143">
    <property type="match status" value="1"/>
</dbReference>
<dbReference type="Pfam" id="PF12746">
    <property type="entry name" value="GNAT_acetyltran"/>
    <property type="match status" value="1"/>
</dbReference>
<dbReference type="InterPro" id="IPR027365">
    <property type="entry name" value="GNAT_acetyltra_YdfB-like"/>
</dbReference>
<dbReference type="Gene3D" id="3.40.630.30">
    <property type="match status" value="1"/>
</dbReference>